<dbReference type="InterPro" id="IPR041459">
    <property type="entry name" value="MPTase-PolyVal"/>
</dbReference>
<dbReference type="InterPro" id="IPR013610">
    <property type="entry name" value="ArdC_N"/>
</dbReference>
<evidence type="ECO:0000313" key="3">
    <source>
        <dbReference type="EMBL" id="AKH18973.1"/>
    </source>
</evidence>
<dbReference type="KEGG" id="ssan:NX02_p1660"/>
<protein>
    <recommendedName>
        <fullName evidence="5">Antirestriction protein ArdC</fullName>
    </recommendedName>
</protein>
<evidence type="ECO:0000313" key="4">
    <source>
        <dbReference type="Proteomes" id="UP000018851"/>
    </source>
</evidence>
<organism evidence="3 4">
    <name type="scientific">Sphingomonas sanxanigenens DSM 19645 = NX02</name>
    <dbReference type="NCBI Taxonomy" id="1123269"/>
    <lineage>
        <taxon>Bacteria</taxon>
        <taxon>Pseudomonadati</taxon>
        <taxon>Pseudomonadota</taxon>
        <taxon>Alphaproteobacteria</taxon>
        <taxon>Sphingomonadales</taxon>
        <taxon>Sphingomonadaceae</taxon>
        <taxon>Sphingomonas</taxon>
    </lineage>
</organism>
<proteinExistence type="predicted"/>
<sequence>MTQADAPRRDAAAEITNLIIRKLEEGVPPWRRPWRMSAGAGQPLRHCGTPYSGINRLYLWAIADARGYASPYWMTARQAEQLGGRVRRHEQGSVSVFFSRMTRDERNPSTGETVSRLIRFLRSHVVYAADQIDGLPDQYRIEREIPTPLAPSERQNAIDRFFSAIPSTVRHGGNEAFYHPTADYIQMPHRHMFRSADLHASTLAHEHIHWTANRNRLARAFGKRFGDNAYAFEELVADVGAGLVCADLGLPNEIHDSHASYLASWLSVMKADKTAIITAAAHADRAWQLLRSYSAAAETGEADQMKRAA</sequence>
<dbReference type="GO" id="GO:0003697">
    <property type="term" value="F:single-stranded DNA binding"/>
    <property type="evidence" value="ECO:0007669"/>
    <property type="project" value="InterPro"/>
</dbReference>
<dbReference type="RefSeq" id="WP_047100417.1">
    <property type="nucleotide sequence ID" value="NZ_CP011450.1"/>
</dbReference>
<evidence type="ECO:0000259" key="2">
    <source>
        <dbReference type="Pfam" id="PF18818"/>
    </source>
</evidence>
<feature type="domain" description="Polyvalent protein metallopeptidase" evidence="2">
    <location>
        <begin position="157"/>
        <end position="282"/>
    </location>
</feature>
<feature type="domain" description="N-terminal" evidence="1">
    <location>
        <begin position="10"/>
        <end position="127"/>
    </location>
</feature>
<dbReference type="Pfam" id="PF18818">
    <property type="entry name" value="MPTase-PolyVal"/>
    <property type="match status" value="1"/>
</dbReference>
<dbReference type="PIRSF" id="PIRSF037112">
    <property type="entry name" value="Antirestriction_ArdC"/>
    <property type="match status" value="1"/>
</dbReference>
<keyword evidence="4" id="KW-1185">Reference proteome</keyword>
<dbReference type="EMBL" id="CP011450">
    <property type="protein sequence ID" value="AKH18973.1"/>
    <property type="molecule type" value="Genomic_DNA"/>
</dbReference>
<evidence type="ECO:0008006" key="5">
    <source>
        <dbReference type="Google" id="ProtNLM"/>
    </source>
</evidence>
<evidence type="ECO:0000259" key="1">
    <source>
        <dbReference type="Pfam" id="PF08401"/>
    </source>
</evidence>
<dbReference type="AlphaFoldDB" id="A0A0F7JWM4"/>
<reference evidence="3 4" key="1">
    <citation type="submission" date="2015-05" db="EMBL/GenBank/DDBJ databases">
        <title>Plasmid of Sphingomonas sanxanigenens NX02.</title>
        <authorList>
            <person name="Huang H."/>
            <person name="Ma T."/>
        </authorList>
    </citation>
    <scope>NUCLEOTIDE SEQUENCE [LARGE SCALE GENOMIC DNA]</scope>
    <source>
        <strain evidence="3 4">NX02</strain>
        <plasmid evidence="4">Plasmid pNXO2</plasmid>
    </source>
</reference>
<accession>A0A0F7JWM4</accession>
<dbReference type="InterPro" id="IPR017113">
    <property type="entry name" value="Antirestriction_ArdC"/>
</dbReference>
<name>A0A0F7JWM4_9SPHN</name>
<dbReference type="Proteomes" id="UP000018851">
    <property type="component" value="Plasmid pNXO2"/>
</dbReference>
<dbReference type="Pfam" id="PF08401">
    <property type="entry name" value="ArdcN"/>
    <property type="match status" value="1"/>
</dbReference>
<dbReference type="OrthoDB" id="9792687at2"/>
<gene>
    <name evidence="3" type="ORF">NX02_p1660</name>
</gene>
<keyword evidence="3" id="KW-0614">Plasmid</keyword>
<geneLocation type="plasmid" evidence="3 4">
    <name>pNXO2</name>
</geneLocation>